<sequence>MSASAGALAGGVNSTTSPTGGVVVGGSGAISQNGANTTINQLSNRLALDWQTFNVGKDATVLFKQPSFNAVALNRILDQNPSQIFGRINSNGQVFLINTHGILFGSTAQVNVGGLVASTLDLTPTDFLANHFNFDAHGGVAGVVNHGTIEAASGGSVSLVGGSVANDGLILANYGNINLDGADRAVLDFDGDGLINIQITGALKNKLDAREPAVSNSGTLDAAAGTVVLQASAAKSLFTNLVNNSGVIDAHGISTSGGVVRLVGSGGNAIDSGSIDVSGTRGGSAQVLSDQNVSVTGNIDASGTLGGGGIRVGGGYQGGEGLPTASATYVGPSATLDTDARQAGNGGSVVVWGSQVNNFYGSVSARGGASSGNGGLVETSSHYGLNAQGTVDASAPHGTAGTWLLDPYDITIANYSGTSSNITSTSPFKANGNSSQLDIGTLNAALTGGTTVRVFTGSSGGQNGDITVNAPIVGTSSGTGAASLYLEAAGSIFLNSNITAAGSSIPLNVYLWGNYGGSATASSYSNNTSCASLTNCVVNLTGAGITTDGGGLQIETTGIVTIDGTSSIATGTGAIAIGNASSPSPSKINLDSGISTLGTQAYYAPVSLGASAITLAGTSVSLPYGVTGSGDSLTITGNATLGATSTLGALAISGTTLLSGTANTTGTQTYSQAVTMNGDTSLVSSGGSGGITFGSTLDSDVSSHSLTLNAGSNTVSFDGSVGSLSRLSTLTSSGSGAVDLAGNVSTTGSQSYAGSLDLSSTNTQLSGSSISLFGGASGSSTNLTMTGNTTLAGTSNLATLAVSGGSTSTLGGSITTSGTQSYGATSTTLSGDTTLTGTSVSGTGPLTGGGHGLTINGGTTLAAASGLSTLSVSGSSTLNGNITSSGQQTYTGAVALGGNITLDSTGASGGITFGSTVDNAAATQQRLTADAPSGTVSFGGAVGHGSNGALAGLSVQGGMFSAGALNIGSSNLSVTTSGGPISQTGAFTVTGSSSFDAGGNAITLTDPGNNFTGAVSLSNSGANDVALSNNGNALTLGNVNVGSGSLSVSGAGIAQAVGSTIAQAAGAGTASFNAGTNGTLTLGNSGNVFTGAASLTGGNTQIASSSALMLGGGTITGTLTASSYGAMTQGGSGLNVSGAAGFTQNDTTAGNGQDVTLGNPGNNFASSVTFAAGSGAQINHLSLTNTASTPGTLTLPSSVTGNLTLDYTNASLALPVVSVGGALDVTAGGGITLDGNVTSGTAQTYNDAVTLGADATLASTGGGAVMLAGTVDGAHNLAVNTSGLTTFGGTVGGTIALASLSSGGGGATTLDGNVSTTGAQTYSNALTLGGDATLSSSGNGAIDAASTVDGPHNLSLSTGGTATFGGTVGGTVALASLSSGGGGATTLDGSVSTTGAQTYGNALTLGGDATLSSSGNGAIDAASTVDGPHNLSVRTGGTTTFGGAVGGTTKLTSLMTDAAGNTVLDGSVGTTGAQTYHDVVTLGADATLTSTGGGAVDFASTLDGAHALTVSTSGLTIFGGAVGGITPLASLMTTGGGSTQLDGSVGTIGAQTYNGAVTLGADATLASTGGGAIDFASTLDGAHALTVNTSGLTTFGG</sequence>
<dbReference type="InterPro" id="IPR012334">
    <property type="entry name" value="Pectin_lyas_fold"/>
</dbReference>
<reference evidence="6" key="1">
    <citation type="journal article" date="2019" name="Int. J. Syst. Evol. Microbiol.">
        <title>The Global Catalogue of Microorganisms (GCM) 10K type strain sequencing project: providing services to taxonomists for standard genome sequencing and annotation.</title>
        <authorList>
            <consortium name="The Broad Institute Genomics Platform"/>
            <consortium name="The Broad Institute Genome Sequencing Center for Infectious Disease"/>
            <person name="Wu L."/>
            <person name="Ma J."/>
        </authorList>
    </citation>
    <scope>NUCLEOTIDE SEQUENCE [LARGE SCALE GENOMIC DNA]</scope>
    <source>
        <strain evidence="6">CGMCC 1.13587</strain>
    </source>
</reference>
<dbReference type="Pfam" id="PF05860">
    <property type="entry name" value="TPS"/>
    <property type="match status" value="1"/>
</dbReference>
<dbReference type="PANTHER" id="PTHR12338:SF8">
    <property type="entry name" value="HEME_HEMOPEXIN-BINDING PROTEIN"/>
    <property type="match status" value="1"/>
</dbReference>
<dbReference type="Pfam" id="PF18886">
    <property type="entry name" value="DUF5649"/>
    <property type="match status" value="4"/>
</dbReference>
<dbReference type="InterPro" id="IPR011050">
    <property type="entry name" value="Pectin_lyase_fold/virulence"/>
</dbReference>
<evidence type="ECO:0000313" key="5">
    <source>
        <dbReference type="EMBL" id="MFC5583149.1"/>
    </source>
</evidence>
<keyword evidence="6" id="KW-1185">Reference proteome</keyword>
<dbReference type="InterPro" id="IPR008638">
    <property type="entry name" value="FhaB/CdiA-like_TPS"/>
</dbReference>
<evidence type="ECO:0000256" key="3">
    <source>
        <dbReference type="ARBA" id="ARBA00022729"/>
    </source>
</evidence>
<dbReference type="Proteomes" id="UP001596111">
    <property type="component" value="Unassembled WGS sequence"/>
</dbReference>
<dbReference type="PANTHER" id="PTHR12338">
    <property type="entry name" value="AUTOTRANSPORTER"/>
    <property type="match status" value="1"/>
</dbReference>
<comment type="subcellular location">
    <subcellularLocation>
        <location evidence="1">Secreted</location>
    </subcellularLocation>
</comment>
<comment type="caution">
    <text evidence="5">The sequence shown here is derived from an EMBL/GenBank/DDBJ whole genome shotgun (WGS) entry which is preliminary data.</text>
</comment>
<protein>
    <submittedName>
        <fullName evidence="5">Beta strand repeat-containing protein</fullName>
    </submittedName>
</protein>
<dbReference type="SUPFAM" id="SSF51126">
    <property type="entry name" value="Pectin lyase-like"/>
    <property type="match status" value="1"/>
</dbReference>
<evidence type="ECO:0000313" key="6">
    <source>
        <dbReference type="Proteomes" id="UP001596111"/>
    </source>
</evidence>
<dbReference type="EMBL" id="JBHSNG010000034">
    <property type="protein sequence ID" value="MFC5583149.1"/>
    <property type="molecule type" value="Genomic_DNA"/>
</dbReference>
<evidence type="ECO:0000259" key="4">
    <source>
        <dbReference type="SMART" id="SM00912"/>
    </source>
</evidence>
<dbReference type="NCBIfam" id="TIGR01901">
    <property type="entry name" value="adhes_NPXG"/>
    <property type="match status" value="1"/>
</dbReference>
<feature type="non-terminal residue" evidence="5">
    <location>
        <position position="1597"/>
    </location>
</feature>
<organism evidence="5 6">
    <name type="scientific">Rhodanobacter terrae</name>
    <dbReference type="NCBI Taxonomy" id="418647"/>
    <lineage>
        <taxon>Bacteria</taxon>
        <taxon>Pseudomonadati</taxon>
        <taxon>Pseudomonadota</taxon>
        <taxon>Gammaproteobacteria</taxon>
        <taxon>Lysobacterales</taxon>
        <taxon>Rhodanobacteraceae</taxon>
        <taxon>Rhodanobacter</taxon>
    </lineage>
</organism>
<dbReference type="RefSeq" id="WP_377329905.1">
    <property type="nucleotide sequence ID" value="NZ_JBHSNG010000034.1"/>
</dbReference>
<dbReference type="InterPro" id="IPR043709">
    <property type="entry name" value="DUF5649"/>
</dbReference>
<accession>A0ABW0T2N7</accession>
<dbReference type="InterPro" id="IPR050909">
    <property type="entry name" value="Bact_Autotransporter_VF"/>
</dbReference>
<gene>
    <name evidence="5" type="ORF">ACFPPB_18705</name>
</gene>
<name>A0ABW0T2N7_9GAMM</name>
<keyword evidence="2" id="KW-0964">Secreted</keyword>
<proteinExistence type="predicted"/>
<feature type="domain" description="Filamentous haemagglutinin FhaB/tRNA nuclease CdiA-like TPS" evidence="4">
    <location>
        <begin position="14"/>
        <end position="126"/>
    </location>
</feature>
<keyword evidence="3" id="KW-0732">Signal</keyword>
<dbReference type="SMART" id="SM00912">
    <property type="entry name" value="Haemagg_act"/>
    <property type="match status" value="1"/>
</dbReference>
<evidence type="ECO:0000256" key="2">
    <source>
        <dbReference type="ARBA" id="ARBA00022525"/>
    </source>
</evidence>
<evidence type="ECO:0000256" key="1">
    <source>
        <dbReference type="ARBA" id="ARBA00004613"/>
    </source>
</evidence>
<dbReference type="Gene3D" id="2.160.20.10">
    <property type="entry name" value="Single-stranded right-handed beta-helix, Pectin lyase-like"/>
    <property type="match status" value="1"/>
</dbReference>